<keyword evidence="2" id="KW-0813">Transport</keyword>
<keyword evidence="14" id="KW-1185">Reference proteome</keyword>
<keyword evidence="3" id="KW-1003">Cell membrane</keyword>
<feature type="transmembrane region" description="Helical" evidence="12">
    <location>
        <begin position="243"/>
        <end position="261"/>
    </location>
</feature>
<feature type="transmembrane region" description="Helical" evidence="12">
    <location>
        <begin position="314"/>
        <end position="335"/>
    </location>
</feature>
<evidence type="ECO:0000256" key="4">
    <source>
        <dbReference type="ARBA" id="ARBA00022519"/>
    </source>
</evidence>
<feature type="transmembrane region" description="Helical" evidence="12">
    <location>
        <begin position="110"/>
        <end position="127"/>
    </location>
</feature>
<feature type="transmembrane region" description="Helical" evidence="12">
    <location>
        <begin position="397"/>
        <end position="415"/>
    </location>
</feature>
<evidence type="ECO:0000256" key="5">
    <source>
        <dbReference type="ARBA" id="ARBA00022597"/>
    </source>
</evidence>
<evidence type="ECO:0000256" key="3">
    <source>
        <dbReference type="ARBA" id="ARBA00022475"/>
    </source>
</evidence>
<organism evidence="13 14">
    <name type="scientific">Streptomyces litchfieldiae</name>
    <dbReference type="NCBI Taxonomy" id="3075543"/>
    <lineage>
        <taxon>Bacteria</taxon>
        <taxon>Bacillati</taxon>
        <taxon>Actinomycetota</taxon>
        <taxon>Actinomycetes</taxon>
        <taxon>Kitasatosporales</taxon>
        <taxon>Streptomycetaceae</taxon>
        <taxon>Streptomyces</taxon>
    </lineage>
</organism>
<keyword evidence="6 12" id="KW-0812">Transmembrane</keyword>
<feature type="transmembrane region" description="Helical" evidence="12">
    <location>
        <begin position="161"/>
        <end position="180"/>
    </location>
</feature>
<name>A0ABU2MRB1_9ACTN</name>
<reference evidence="14" key="1">
    <citation type="submission" date="2023-07" db="EMBL/GenBank/DDBJ databases">
        <title>30 novel species of actinomycetes from the DSMZ collection.</title>
        <authorList>
            <person name="Nouioui I."/>
        </authorList>
    </citation>
    <scope>NUCLEOTIDE SEQUENCE [LARGE SCALE GENOMIC DNA]</scope>
    <source>
        <strain evidence="14">DSM 44938</strain>
    </source>
</reference>
<evidence type="ECO:0000313" key="14">
    <source>
        <dbReference type="Proteomes" id="UP001183246"/>
    </source>
</evidence>
<evidence type="ECO:0000256" key="12">
    <source>
        <dbReference type="SAM" id="Phobius"/>
    </source>
</evidence>
<dbReference type="PANTHER" id="PTHR32196">
    <property type="entry name" value="ABC TRANSPORTER PERMEASE PROTEIN YPHD-RELATED-RELATED"/>
    <property type="match status" value="1"/>
</dbReference>
<keyword evidence="8 12" id="KW-0472">Membrane</keyword>
<keyword evidence="7 12" id="KW-1133">Transmembrane helix</keyword>
<evidence type="ECO:0000256" key="7">
    <source>
        <dbReference type="ARBA" id="ARBA00022989"/>
    </source>
</evidence>
<dbReference type="Proteomes" id="UP001183246">
    <property type="component" value="Unassembled WGS sequence"/>
</dbReference>
<comment type="subcellular location">
    <subcellularLocation>
        <location evidence="1">Cell membrane</location>
        <topology evidence="1">Multi-pass membrane protein</topology>
    </subcellularLocation>
</comment>
<feature type="transmembrane region" description="Helical" evidence="12">
    <location>
        <begin position="133"/>
        <end position="154"/>
    </location>
</feature>
<evidence type="ECO:0000256" key="8">
    <source>
        <dbReference type="ARBA" id="ARBA00023136"/>
    </source>
</evidence>
<evidence type="ECO:0000256" key="6">
    <source>
        <dbReference type="ARBA" id="ARBA00022692"/>
    </source>
</evidence>
<accession>A0ABU2MRB1</accession>
<comment type="function">
    <text evidence="9">Part of the binding-protein-dependent transport system for D-xylose. Probably responsible for the translocation of the substrate across the membrane.</text>
</comment>
<feature type="transmembrane region" description="Helical" evidence="12">
    <location>
        <begin position="267"/>
        <end position="285"/>
    </location>
</feature>
<gene>
    <name evidence="13" type="ORF">RM590_16290</name>
</gene>
<evidence type="ECO:0000313" key="13">
    <source>
        <dbReference type="EMBL" id="MDT0344166.1"/>
    </source>
</evidence>
<dbReference type="CDD" id="cd06579">
    <property type="entry name" value="TM_PBP1_transp_AraH_like"/>
    <property type="match status" value="1"/>
</dbReference>
<feature type="region of interest" description="Disordered" evidence="11">
    <location>
        <begin position="1"/>
        <end position="22"/>
    </location>
</feature>
<evidence type="ECO:0000256" key="11">
    <source>
        <dbReference type="SAM" id="MobiDB-lite"/>
    </source>
</evidence>
<dbReference type="EMBL" id="JAVREL010000008">
    <property type="protein sequence ID" value="MDT0344166.1"/>
    <property type="molecule type" value="Genomic_DNA"/>
</dbReference>
<feature type="transmembrane region" description="Helical" evidence="12">
    <location>
        <begin position="83"/>
        <end position="103"/>
    </location>
</feature>
<protein>
    <recommendedName>
        <fullName evidence="10">Xylose transport system permease protein XylH</fullName>
    </recommendedName>
</protein>
<evidence type="ECO:0000256" key="10">
    <source>
        <dbReference type="ARBA" id="ARBA00035686"/>
    </source>
</evidence>
<dbReference type="InterPro" id="IPR001851">
    <property type="entry name" value="ABC_transp_permease"/>
</dbReference>
<evidence type="ECO:0000256" key="2">
    <source>
        <dbReference type="ARBA" id="ARBA00022448"/>
    </source>
</evidence>
<keyword evidence="4" id="KW-0997">Cell inner membrane</keyword>
<dbReference type="Pfam" id="PF02653">
    <property type="entry name" value="BPD_transp_2"/>
    <property type="match status" value="1"/>
</dbReference>
<feature type="transmembrane region" description="Helical" evidence="12">
    <location>
        <begin position="200"/>
        <end position="222"/>
    </location>
</feature>
<evidence type="ECO:0000256" key="9">
    <source>
        <dbReference type="ARBA" id="ARBA00035611"/>
    </source>
</evidence>
<sequence>MVSDGKTATEPRQNDPAPAADIAPDPRLLVREKGLAGYLEDFRRRIRGGELGSIPVVFGVIIIAIIFEVETGTFLTPRNLSNIAIYIAGPGIMAVGIVLVLLLGEIDLSVGSMAGLSAAIWGVLSVSHGVNDLLAILLALAAGAVVGTIHGFFFARIGVPAFVVTLAGFLGWSGVQIWVMGEEGTLNIPRDSLVRDIYGFYFSDISAAYSLAAVITGGYVLALWRHERRRAGAGLPTRPRSEILLRGGLVAAAAFITAYTLNQHRGLPLALVIFLAVLLLADFMVRRTTYGRQIFAVGGNAEAARRAGINVERVRLTVFTIAGTLAAFGGLFLAAQNGGAAKSLGSGNLLMNVIAAAVIGGTSLFGGRGWIWSALLGTLVIQSIETGLNLMNMSSEISYMITGAVLLIAVVLDSVSRRTQRTAGRT</sequence>
<proteinExistence type="predicted"/>
<comment type="caution">
    <text evidence="13">The sequence shown here is derived from an EMBL/GenBank/DDBJ whole genome shotgun (WGS) entry which is preliminary data.</text>
</comment>
<feature type="transmembrane region" description="Helical" evidence="12">
    <location>
        <begin position="51"/>
        <end position="71"/>
    </location>
</feature>
<keyword evidence="5" id="KW-0762">Sugar transport</keyword>
<evidence type="ECO:0000256" key="1">
    <source>
        <dbReference type="ARBA" id="ARBA00004651"/>
    </source>
</evidence>
<dbReference type="PANTHER" id="PTHR32196:SF32">
    <property type="entry name" value="XYLOSE TRANSPORT SYSTEM PERMEASE PROTEIN XYLH"/>
    <property type="match status" value="1"/>
</dbReference>